<accession>A0ABU2CTH1</accession>
<feature type="chain" id="PRO_5045843038" description="Excalibur calcium-binding domain-containing protein" evidence="1">
    <location>
        <begin position="26"/>
        <end position="190"/>
    </location>
</feature>
<gene>
    <name evidence="2" type="ORF">J2S48_004169</name>
</gene>
<dbReference type="Proteomes" id="UP001183585">
    <property type="component" value="Unassembled WGS sequence"/>
</dbReference>
<feature type="signal peptide" evidence="1">
    <location>
        <begin position="1"/>
        <end position="25"/>
    </location>
</feature>
<dbReference type="InterPro" id="IPR013783">
    <property type="entry name" value="Ig-like_fold"/>
</dbReference>
<proteinExistence type="predicted"/>
<evidence type="ECO:0008006" key="4">
    <source>
        <dbReference type="Google" id="ProtNLM"/>
    </source>
</evidence>
<keyword evidence="1" id="KW-0732">Signal</keyword>
<protein>
    <recommendedName>
        <fullName evidence="4">Excalibur calcium-binding domain-containing protein</fullName>
    </recommendedName>
</protein>
<reference evidence="2 3" key="1">
    <citation type="submission" date="2023-07" db="EMBL/GenBank/DDBJ databases">
        <title>Sequencing the genomes of 1000 actinobacteria strains.</title>
        <authorList>
            <person name="Klenk H.-P."/>
        </authorList>
    </citation>
    <scope>NUCLEOTIDE SEQUENCE [LARGE SCALE GENOMIC DNA]</scope>
    <source>
        <strain evidence="2 3">DSM 45554</strain>
    </source>
</reference>
<name>A0ABU2CTH1_9MICO</name>
<evidence type="ECO:0000313" key="2">
    <source>
        <dbReference type="EMBL" id="MDR7384654.1"/>
    </source>
</evidence>
<dbReference type="RefSeq" id="WP_274993025.1">
    <property type="nucleotide sequence ID" value="NZ_JAJQQP010000003.1"/>
</dbReference>
<dbReference type="Gene3D" id="2.60.40.10">
    <property type="entry name" value="Immunoglobulins"/>
    <property type="match status" value="1"/>
</dbReference>
<comment type="caution">
    <text evidence="2">The sequence shown here is derived from an EMBL/GenBank/DDBJ whole genome shotgun (WGS) entry which is preliminary data.</text>
</comment>
<sequence length="190" mass="20354">MIRRTVITLVSVLALALTASMPAHAGSAPAPGPAPAVIANPTNVTANAKPEPVAKGKTITVTGTLKHKKNGQWRPLGAQLVTVHFDPAGSDRSRKVAMVRTTRTGSYTRTFTAARSGKWTAKYAGNRFNRADSAADAVCVYGSGRWQCPVSPTNPDLDCDDVRQRVWVGTNDYHRLDGNDNDGWGCESYS</sequence>
<organism evidence="2 3">
    <name type="scientific">Promicromonospora iranensis</name>
    <dbReference type="NCBI Taxonomy" id="1105144"/>
    <lineage>
        <taxon>Bacteria</taxon>
        <taxon>Bacillati</taxon>
        <taxon>Actinomycetota</taxon>
        <taxon>Actinomycetes</taxon>
        <taxon>Micrococcales</taxon>
        <taxon>Promicromonosporaceae</taxon>
        <taxon>Promicromonospora</taxon>
    </lineage>
</organism>
<evidence type="ECO:0000313" key="3">
    <source>
        <dbReference type="Proteomes" id="UP001183585"/>
    </source>
</evidence>
<evidence type="ECO:0000256" key="1">
    <source>
        <dbReference type="SAM" id="SignalP"/>
    </source>
</evidence>
<keyword evidence="3" id="KW-1185">Reference proteome</keyword>
<dbReference type="EMBL" id="JAVDYE010000001">
    <property type="protein sequence ID" value="MDR7384654.1"/>
    <property type="molecule type" value="Genomic_DNA"/>
</dbReference>